<dbReference type="Gene3D" id="3.10.20.90">
    <property type="entry name" value="Phosphatidylinositol 3-kinase Catalytic Subunit, Chain A, domain 1"/>
    <property type="match status" value="1"/>
</dbReference>
<organism evidence="3 4">
    <name type="scientific">Ophiocordyceps camponoti-floridani</name>
    <dbReference type="NCBI Taxonomy" id="2030778"/>
    <lineage>
        <taxon>Eukaryota</taxon>
        <taxon>Fungi</taxon>
        <taxon>Dikarya</taxon>
        <taxon>Ascomycota</taxon>
        <taxon>Pezizomycotina</taxon>
        <taxon>Sordariomycetes</taxon>
        <taxon>Hypocreomycetidae</taxon>
        <taxon>Hypocreales</taxon>
        <taxon>Ophiocordycipitaceae</taxon>
        <taxon>Ophiocordyceps</taxon>
    </lineage>
</organism>
<dbReference type="InterPro" id="IPR001012">
    <property type="entry name" value="UBX_dom"/>
</dbReference>
<dbReference type="PROSITE" id="PS50033">
    <property type="entry name" value="UBX"/>
    <property type="match status" value="1"/>
</dbReference>
<dbReference type="PANTHER" id="PTHR46424:SF1">
    <property type="entry name" value="UBX DOMAIN-CONTAINING PROTEIN 4"/>
    <property type="match status" value="1"/>
</dbReference>
<name>A0A8H4Q2W0_9HYPO</name>
<protein>
    <submittedName>
        <fullName evidence="3">UBX domain-containing protein 7</fullName>
    </submittedName>
</protein>
<dbReference type="Pfam" id="PF23187">
    <property type="entry name" value="UBX7_N"/>
    <property type="match status" value="1"/>
</dbReference>
<dbReference type="GO" id="GO:0036503">
    <property type="term" value="P:ERAD pathway"/>
    <property type="evidence" value="ECO:0007669"/>
    <property type="project" value="TreeGrafter"/>
</dbReference>
<comment type="caution">
    <text evidence="3">The sequence shown here is derived from an EMBL/GenBank/DDBJ whole genome shotgun (WGS) entry which is preliminary data.</text>
</comment>
<feature type="region of interest" description="Disordered" evidence="1">
    <location>
        <begin position="112"/>
        <end position="232"/>
    </location>
</feature>
<keyword evidence="4" id="KW-1185">Reference proteome</keyword>
<evidence type="ECO:0000313" key="3">
    <source>
        <dbReference type="EMBL" id="KAF4583100.1"/>
    </source>
</evidence>
<dbReference type="PANTHER" id="PTHR46424">
    <property type="entry name" value="UBX DOMAIN-CONTAINING PROTEIN 4"/>
    <property type="match status" value="1"/>
</dbReference>
<evidence type="ECO:0000313" key="4">
    <source>
        <dbReference type="Proteomes" id="UP000562929"/>
    </source>
</evidence>
<feature type="region of interest" description="Disordered" evidence="1">
    <location>
        <begin position="398"/>
        <end position="430"/>
    </location>
</feature>
<dbReference type="OrthoDB" id="2445133at2759"/>
<feature type="compositionally biased region" description="Low complexity" evidence="1">
    <location>
        <begin position="112"/>
        <end position="123"/>
    </location>
</feature>
<feature type="compositionally biased region" description="Polar residues" evidence="1">
    <location>
        <begin position="409"/>
        <end position="419"/>
    </location>
</feature>
<dbReference type="Pfam" id="PF00789">
    <property type="entry name" value="UBX"/>
    <property type="match status" value="1"/>
</dbReference>
<proteinExistence type="predicted"/>
<dbReference type="SUPFAM" id="SSF54236">
    <property type="entry name" value="Ubiquitin-like"/>
    <property type="match status" value="1"/>
</dbReference>
<feature type="compositionally biased region" description="Low complexity" evidence="1">
    <location>
        <begin position="222"/>
        <end position="232"/>
    </location>
</feature>
<feature type="compositionally biased region" description="Basic and acidic residues" evidence="1">
    <location>
        <begin position="181"/>
        <end position="219"/>
    </location>
</feature>
<dbReference type="EMBL" id="JAACLJ010000007">
    <property type="protein sequence ID" value="KAF4583100.1"/>
    <property type="molecule type" value="Genomic_DNA"/>
</dbReference>
<dbReference type="SMART" id="SM00166">
    <property type="entry name" value="UBX"/>
    <property type="match status" value="1"/>
</dbReference>
<dbReference type="Proteomes" id="UP000562929">
    <property type="component" value="Unassembled WGS sequence"/>
</dbReference>
<feature type="domain" description="UBX" evidence="2">
    <location>
        <begin position="254"/>
        <end position="335"/>
    </location>
</feature>
<dbReference type="InterPro" id="IPR029071">
    <property type="entry name" value="Ubiquitin-like_domsf"/>
</dbReference>
<dbReference type="AlphaFoldDB" id="A0A8H4Q2W0"/>
<gene>
    <name evidence="3" type="ORF">GQ602_006244</name>
</gene>
<evidence type="ECO:0000259" key="2">
    <source>
        <dbReference type="PROSITE" id="PS50033"/>
    </source>
</evidence>
<dbReference type="GO" id="GO:0005783">
    <property type="term" value="C:endoplasmic reticulum"/>
    <property type="evidence" value="ECO:0007669"/>
    <property type="project" value="TreeGrafter"/>
</dbReference>
<feature type="compositionally biased region" description="Basic and acidic residues" evidence="1">
    <location>
        <begin position="151"/>
        <end position="172"/>
    </location>
</feature>
<accession>A0A8H4Q2W0</accession>
<reference evidence="3 4" key="1">
    <citation type="journal article" date="2020" name="G3 (Bethesda)">
        <title>Genetic Underpinnings of Host Manipulation by Ophiocordyceps as Revealed by Comparative Transcriptomics.</title>
        <authorList>
            <person name="Will I."/>
            <person name="Das B."/>
            <person name="Trinh T."/>
            <person name="Brachmann A."/>
            <person name="Ohm R.A."/>
            <person name="de Bekker C."/>
        </authorList>
    </citation>
    <scope>NUCLEOTIDE SEQUENCE [LARGE SCALE GENOMIC DNA]</scope>
    <source>
        <strain evidence="3 4">EC05</strain>
    </source>
</reference>
<evidence type="ECO:0000256" key="1">
    <source>
        <dbReference type="SAM" id="MobiDB-lite"/>
    </source>
</evidence>
<sequence>MFFSGSLQEGISAAVEQQKMVLCFVTNDNEESRLWENDFLREASLGELIGNKAVALRLEAGSPSAGYLAEIFPLPQTPTVVLMKHGELKDYIASGTVKDDFVRRVRAALDVSPPTAPSTAVPAGETESSTASDLGNVHSVLAERVAKLKAKKEEADRRAKDERAEAKAKAAAEAEAGADTEAARSHRQAEMVRKQRQQKDEERRRILARIENDKQERRQRAAQRQQMRADALQTGDVASSLVKAPESKLPSTTRISDMASIQVRLFDGSTMRNRFKTCAPFTQVRAWVDEKRTDGSVPYTFRQLLTPKPNTAIDETDEAKTLSDLGLAPSSTLILIPVQAFSTAYEAKPQSWIYRFVTTISGMLFWLASFLPLGFGRRTTSSAPVVESTSGRTRRRISGFDDVVDPSKDQQLYNGNSLNFEPRPDEQDDS</sequence>